<dbReference type="Proteomes" id="UP000646827">
    <property type="component" value="Unassembled WGS sequence"/>
</dbReference>
<dbReference type="Pfam" id="PF06985">
    <property type="entry name" value="HET"/>
    <property type="match status" value="1"/>
</dbReference>
<name>A0A8H7S2G4_9FUNG</name>
<dbReference type="AlphaFoldDB" id="A0A8H7S2G4"/>
<proteinExistence type="predicted"/>
<dbReference type="InterPro" id="IPR010730">
    <property type="entry name" value="HET"/>
</dbReference>
<accession>A0A8H7S2G4</accession>
<dbReference type="InterPro" id="IPR052895">
    <property type="entry name" value="HetReg/Transcr_Mod"/>
</dbReference>
<organism evidence="2 3">
    <name type="scientific">Circinella minor</name>
    <dbReference type="NCBI Taxonomy" id="1195481"/>
    <lineage>
        <taxon>Eukaryota</taxon>
        <taxon>Fungi</taxon>
        <taxon>Fungi incertae sedis</taxon>
        <taxon>Mucoromycota</taxon>
        <taxon>Mucoromycotina</taxon>
        <taxon>Mucoromycetes</taxon>
        <taxon>Mucorales</taxon>
        <taxon>Lichtheimiaceae</taxon>
        <taxon>Circinella</taxon>
    </lineage>
</organism>
<dbReference type="PANTHER" id="PTHR24148">
    <property type="entry name" value="ANKYRIN REPEAT DOMAIN-CONTAINING PROTEIN 39 HOMOLOG-RELATED"/>
    <property type="match status" value="1"/>
</dbReference>
<reference evidence="2 3" key="1">
    <citation type="submission" date="2020-12" db="EMBL/GenBank/DDBJ databases">
        <title>Metabolic potential, ecology and presence of endohyphal bacteria is reflected in genomic diversity of Mucoromycotina.</title>
        <authorList>
            <person name="Muszewska A."/>
            <person name="Okrasinska A."/>
            <person name="Steczkiewicz K."/>
            <person name="Drgas O."/>
            <person name="Orlowska M."/>
            <person name="Perlinska-Lenart U."/>
            <person name="Aleksandrzak-Piekarczyk T."/>
            <person name="Szatraj K."/>
            <person name="Zielenkiewicz U."/>
            <person name="Pilsyk S."/>
            <person name="Malc E."/>
            <person name="Mieczkowski P."/>
            <person name="Kruszewska J.S."/>
            <person name="Biernat P."/>
            <person name="Pawlowska J."/>
        </authorList>
    </citation>
    <scope>NUCLEOTIDE SEQUENCE [LARGE SCALE GENOMIC DNA]</scope>
    <source>
        <strain evidence="2 3">CBS 142.35</strain>
    </source>
</reference>
<evidence type="ECO:0000313" key="2">
    <source>
        <dbReference type="EMBL" id="KAG2222359.1"/>
    </source>
</evidence>
<dbReference type="OrthoDB" id="3553147at2759"/>
<sequence length="608" mass="71166">MTYITYSKKRFAPELDESPGYFKRYTPVPPADKVPSTLDRPQFMPSYLVRTSDMVVVQSSEVQEGYCALSYSWNQSGKVVKNVTTGNTERNDEGKHKIVYPATRLQKILKFLKLTKSVTFEKVIQEICKDFNIKYIWYDQMCINQNDDEEKRCEIRQMHKIYKNAHCTIALVPELTKIPFKPDFAIRALLLSIILKRLSVSELVTTPSVLELVTTQSTQTMVVTKLLSFVLGNDFWSYEIDYDHFLGSQWMKRMWTLEETLLSRNMLFVGPYVNCWSNRMSKEIFPICHREFDCDVATILHYAHARTSTKEHDRVFALANIFPEIMEQITIDYNQDIEELMMRFYYLLAKKDLSILCFGPYTDHGYKTMCKTAFNNRGIEDDTKRGTENGIPIKKYDLPSWTGVNGEHYKYGGYETCMNNYMVIEETLQVTCCGIPNRRYYTEMLDFQSIAFEDIPSLPQQKLNGEGCWTLVIRLRLPDSSNEKLIGLYKIRRGDTQLFPGAYVDIMVSIPNLSHFFQIKKNLQWIPESSDLPVAWFSFDDLTEVFQADRQYVILTGVRFTTHKNDTVRYPVIKRNQDYYEAIGMCSVKDDNHFFDDLILEERMFEIR</sequence>
<keyword evidence="3" id="KW-1185">Reference proteome</keyword>
<protein>
    <recommendedName>
        <fullName evidence="1">Heterokaryon incompatibility domain-containing protein</fullName>
    </recommendedName>
</protein>
<comment type="caution">
    <text evidence="2">The sequence shown here is derived from an EMBL/GenBank/DDBJ whole genome shotgun (WGS) entry which is preliminary data.</text>
</comment>
<evidence type="ECO:0000259" key="1">
    <source>
        <dbReference type="Pfam" id="PF06985"/>
    </source>
</evidence>
<dbReference type="EMBL" id="JAEPRB010000085">
    <property type="protein sequence ID" value="KAG2222359.1"/>
    <property type="molecule type" value="Genomic_DNA"/>
</dbReference>
<dbReference type="PANTHER" id="PTHR24148:SF64">
    <property type="entry name" value="HETEROKARYON INCOMPATIBILITY DOMAIN-CONTAINING PROTEIN"/>
    <property type="match status" value="1"/>
</dbReference>
<gene>
    <name evidence="2" type="ORF">INT45_009832</name>
</gene>
<evidence type="ECO:0000313" key="3">
    <source>
        <dbReference type="Proteomes" id="UP000646827"/>
    </source>
</evidence>
<feature type="domain" description="Heterokaryon incompatibility" evidence="1">
    <location>
        <begin position="66"/>
        <end position="259"/>
    </location>
</feature>